<dbReference type="SUPFAM" id="SSF47616">
    <property type="entry name" value="GST C-terminal domain-like"/>
    <property type="match status" value="1"/>
</dbReference>
<dbReference type="Pfam" id="PF13417">
    <property type="entry name" value="GST_N_3"/>
    <property type="match status" value="1"/>
</dbReference>
<dbReference type="InterPro" id="IPR004046">
    <property type="entry name" value="GST_C"/>
</dbReference>
<dbReference type="GO" id="GO:0004364">
    <property type="term" value="F:glutathione transferase activity"/>
    <property type="evidence" value="ECO:0007669"/>
    <property type="project" value="TreeGrafter"/>
</dbReference>
<sequence>MVLKLYSLDTSPPVRAVYLTAEILGLQLERIHMSLMNEDQLRPEFVKLNPQHTVPTLDDDGKIIWDSHAIMIYLVTKYSKDRSLYPEDPFTRAVIHQKQHFDSGLAFPAFIRIVMPILFEKAKTIPQSSIDEVVTVYDFLETFLEGKNWVAGDFLTLADLSLLPTITTLDCLVAIDEKYLNIKGWIRRCSTLSWYHANKKGLDEFRNRINNLLA</sequence>
<dbReference type="InterPro" id="IPR036249">
    <property type="entry name" value="Thioredoxin-like_sf"/>
</dbReference>
<dbReference type="OrthoDB" id="2309723at2759"/>
<dbReference type="PROSITE" id="PS50405">
    <property type="entry name" value="GST_CTER"/>
    <property type="match status" value="1"/>
</dbReference>
<dbReference type="InterPro" id="IPR004045">
    <property type="entry name" value="Glutathione_S-Trfase_N"/>
</dbReference>
<reference evidence="4" key="1">
    <citation type="journal article" date="2016" name="Sci. Rep.">
        <title>Molecular characterization of firefly nuptial gifts: a multi-omics approach sheds light on postcopulatory sexual selection.</title>
        <authorList>
            <person name="Al-Wathiqui N."/>
            <person name="Fallon T.R."/>
            <person name="South A."/>
            <person name="Weng J.K."/>
            <person name="Lewis S.M."/>
        </authorList>
    </citation>
    <scope>NUCLEOTIDE SEQUENCE</scope>
</reference>
<dbReference type="InterPro" id="IPR040079">
    <property type="entry name" value="Glutathione_S-Trfase"/>
</dbReference>
<dbReference type="PANTHER" id="PTHR43969:SF8">
    <property type="entry name" value="GLUTATHIONE S TRANSFERASE E13, ISOFORM A-RELATED"/>
    <property type="match status" value="1"/>
</dbReference>
<proteinExistence type="predicted"/>
<protein>
    <submittedName>
        <fullName evidence="4">Uncharacterized protein</fullName>
    </submittedName>
</protein>
<dbReference type="Gene3D" id="3.40.30.10">
    <property type="entry name" value="Glutaredoxin"/>
    <property type="match status" value="1"/>
</dbReference>
<dbReference type="InterPro" id="IPR010987">
    <property type="entry name" value="Glutathione-S-Trfase_C-like"/>
</dbReference>
<dbReference type="Pfam" id="PF00043">
    <property type="entry name" value="GST_C"/>
    <property type="match status" value="1"/>
</dbReference>
<dbReference type="CDD" id="cd03045">
    <property type="entry name" value="GST_N_Delta_Epsilon"/>
    <property type="match status" value="1"/>
</dbReference>
<dbReference type="Gene3D" id="1.20.1050.10">
    <property type="match status" value="1"/>
</dbReference>
<dbReference type="CDD" id="cd03177">
    <property type="entry name" value="GST_C_Delta_Epsilon"/>
    <property type="match status" value="1"/>
</dbReference>
<dbReference type="SFLD" id="SFLDG00358">
    <property type="entry name" value="Main_(cytGST)"/>
    <property type="match status" value="1"/>
</dbReference>
<dbReference type="PANTHER" id="PTHR43969">
    <property type="entry name" value="GLUTATHIONE S TRANSFERASE D10, ISOFORM A-RELATED"/>
    <property type="match status" value="1"/>
</dbReference>
<feature type="domain" description="GST C-terminal" evidence="3">
    <location>
        <begin position="88"/>
        <end position="213"/>
    </location>
</feature>
<evidence type="ECO:0000259" key="3">
    <source>
        <dbReference type="PROSITE" id="PS50405"/>
    </source>
</evidence>
<comment type="subunit">
    <text evidence="1">Homodimer.</text>
</comment>
<dbReference type="SFLD" id="SFLDS00019">
    <property type="entry name" value="Glutathione_Transferase_(cytos"/>
    <property type="match status" value="1"/>
</dbReference>
<dbReference type="InterPro" id="IPR036282">
    <property type="entry name" value="Glutathione-S-Trfase_C_sf"/>
</dbReference>
<feature type="domain" description="GST N-terminal" evidence="2">
    <location>
        <begin position="1"/>
        <end position="82"/>
    </location>
</feature>
<dbReference type="EMBL" id="GEZM01013073">
    <property type="protein sequence ID" value="JAV92776.1"/>
    <property type="molecule type" value="Transcribed_RNA"/>
</dbReference>
<dbReference type="SUPFAM" id="SSF52833">
    <property type="entry name" value="Thioredoxin-like"/>
    <property type="match status" value="1"/>
</dbReference>
<dbReference type="SFLD" id="SFLDG01153">
    <property type="entry name" value="Main.4:_Theta-like"/>
    <property type="match status" value="1"/>
</dbReference>
<dbReference type="RefSeq" id="XP_031347628.1">
    <property type="nucleotide sequence ID" value="XM_031491768.1"/>
</dbReference>
<evidence type="ECO:0000259" key="2">
    <source>
        <dbReference type="PROSITE" id="PS50404"/>
    </source>
</evidence>
<dbReference type="PROSITE" id="PS50404">
    <property type="entry name" value="GST_NTER"/>
    <property type="match status" value="1"/>
</dbReference>
<dbReference type="KEGG" id="ppyr:116174001"/>
<accession>A0A1Y1N945</accession>
<evidence type="ECO:0000313" key="4">
    <source>
        <dbReference type="EMBL" id="JAV92776.1"/>
    </source>
</evidence>
<evidence type="ECO:0000256" key="1">
    <source>
        <dbReference type="ARBA" id="ARBA00011738"/>
    </source>
</evidence>
<organism evidence="4">
    <name type="scientific">Photinus pyralis</name>
    <name type="common">Common eastern firefly</name>
    <name type="synonym">Lampyris pyralis</name>
    <dbReference type="NCBI Taxonomy" id="7054"/>
    <lineage>
        <taxon>Eukaryota</taxon>
        <taxon>Metazoa</taxon>
        <taxon>Ecdysozoa</taxon>
        <taxon>Arthropoda</taxon>
        <taxon>Hexapoda</taxon>
        <taxon>Insecta</taxon>
        <taxon>Pterygota</taxon>
        <taxon>Neoptera</taxon>
        <taxon>Endopterygota</taxon>
        <taxon>Coleoptera</taxon>
        <taxon>Polyphaga</taxon>
        <taxon>Elateriformia</taxon>
        <taxon>Elateroidea</taxon>
        <taxon>Lampyridae</taxon>
        <taxon>Lampyrinae</taxon>
        <taxon>Photinus</taxon>
    </lineage>
</organism>
<dbReference type="FunFam" id="1.20.1050.10:FF:000007">
    <property type="entry name" value="Glutathione S-transferase 1-1"/>
    <property type="match status" value="1"/>
</dbReference>
<name>A0A1Y1N945_PHOPY</name>
<dbReference type="GeneID" id="116174001"/>
<dbReference type="AlphaFoldDB" id="A0A1Y1N945"/>
<dbReference type="FunFam" id="3.40.30.10:FF:000034">
    <property type="entry name" value="glutathione S-transferase 1"/>
    <property type="match status" value="1"/>
</dbReference>
<dbReference type="GO" id="GO:0006749">
    <property type="term" value="P:glutathione metabolic process"/>
    <property type="evidence" value="ECO:0007669"/>
    <property type="project" value="TreeGrafter"/>
</dbReference>